<evidence type="ECO:0000256" key="2">
    <source>
        <dbReference type="ARBA" id="ARBA00023125"/>
    </source>
</evidence>
<protein>
    <recommendedName>
        <fullName evidence="5">Zn(2)-C6 fungal-type domain-containing protein</fullName>
    </recommendedName>
</protein>
<feature type="domain" description="Zn(2)-C6 fungal-type" evidence="5">
    <location>
        <begin position="51"/>
        <end position="79"/>
    </location>
</feature>
<dbReference type="OrthoDB" id="5089701at2759"/>
<dbReference type="SUPFAM" id="SSF57701">
    <property type="entry name" value="Zn2/Cys6 DNA-binding domain"/>
    <property type="match status" value="1"/>
</dbReference>
<keyword evidence="2" id="KW-0238">DNA-binding</keyword>
<keyword evidence="7" id="KW-1185">Reference proteome</keyword>
<dbReference type="EMBL" id="MVGC01000390">
    <property type="protein sequence ID" value="RJE19586.1"/>
    <property type="molecule type" value="Genomic_DNA"/>
</dbReference>
<dbReference type="STRING" id="2070753.A0A3A2Z9I7"/>
<dbReference type="PANTHER" id="PTHR31069">
    <property type="entry name" value="OLEATE-ACTIVATED TRANSCRIPTION FACTOR 1-RELATED"/>
    <property type="match status" value="1"/>
</dbReference>
<dbReference type="InterPro" id="IPR001138">
    <property type="entry name" value="Zn2Cys6_DnaBD"/>
</dbReference>
<proteinExistence type="predicted"/>
<reference evidence="7" key="1">
    <citation type="submission" date="2017-02" db="EMBL/GenBank/DDBJ databases">
        <authorList>
            <person name="Tafer H."/>
            <person name="Lopandic K."/>
        </authorList>
    </citation>
    <scope>NUCLEOTIDE SEQUENCE [LARGE SCALE GENOMIC DNA]</scope>
    <source>
        <strain evidence="7">CBS 366.77</strain>
    </source>
</reference>
<comment type="caution">
    <text evidence="6">The sequence shown here is derived from an EMBL/GenBank/DDBJ whole genome shotgun (WGS) entry which is preliminary data.</text>
</comment>
<dbReference type="PANTHER" id="PTHR31069:SF25">
    <property type="entry name" value="TRANSCRIPTION FACTOR, PUTATIVE (EUROFUNG)-RELATED"/>
    <property type="match status" value="1"/>
</dbReference>
<dbReference type="Gene3D" id="4.10.240.10">
    <property type="entry name" value="Zn(2)-C6 fungal-type DNA-binding domain"/>
    <property type="match status" value="1"/>
</dbReference>
<dbReference type="CDD" id="cd00067">
    <property type="entry name" value="GAL4"/>
    <property type="match status" value="1"/>
</dbReference>
<dbReference type="GO" id="GO:0000981">
    <property type="term" value="F:DNA-binding transcription factor activity, RNA polymerase II-specific"/>
    <property type="evidence" value="ECO:0007669"/>
    <property type="project" value="InterPro"/>
</dbReference>
<name>A0A3A2Z9I7_9EURO</name>
<dbReference type="PROSITE" id="PS00463">
    <property type="entry name" value="ZN2_CY6_FUNGAL_1"/>
    <property type="match status" value="1"/>
</dbReference>
<dbReference type="GO" id="GO:0003677">
    <property type="term" value="F:DNA binding"/>
    <property type="evidence" value="ECO:0007669"/>
    <property type="project" value="UniProtKB-KW"/>
</dbReference>
<dbReference type="Pfam" id="PF00172">
    <property type="entry name" value="Zn_clus"/>
    <property type="match status" value="1"/>
</dbReference>
<dbReference type="AlphaFoldDB" id="A0A3A2Z9I7"/>
<dbReference type="InterPro" id="IPR021858">
    <property type="entry name" value="Fun_TF"/>
</dbReference>
<evidence type="ECO:0000256" key="1">
    <source>
        <dbReference type="ARBA" id="ARBA00023015"/>
    </source>
</evidence>
<sequence length="793" mass="90076">MFSTTVGHGVERWPCPTSASYRLESHDSVLLSTFPRGYVLMTTTRSHFLGSCHTCRRRHVRCDRKRPSCSKCQSLGVICEGFSDEVRWVAYDNNTNSTAVAIDGERQGKRRYLYSEQSRLSMSVASGANLLSGSVDASLAEIDRRSYKLGQDASDELVVGPFSVLRFPVEPQDTSQPHQPCPANDSWQNHTFAMEPVEETPREMTMPAEMPVVNPLISLPESLGYMDDFLHWSDILGLEFGQSDFTSWPTSNTIDPLQLGPEDGNLFSTGLDELGSDIVSGDNPYEESSQRNLQHLTWSSPPEQGVVNSPVSSPDVLADAPFLLKHLRENVIAMMVAMPLGRKSPWTMLNMPAAVVTLGDLTFLNSQDITHARLANLYGLLACSALHLSLKLPSDTDRSIDHWKQVTKQAFEQAKEHMRLSLRNETQMPKKAKYKDQMMALCALTEFSIISGQPQHARCFLLDTERLVRLRGFTKQRISQKARLLHHVYTWHRIVGESTYVLHDYSASKQFLDALRKNFQPPSVTDPKPAGSMDEASAQLDNFLRLETHASDRDLNIHERKDQETSLRDIHLEDSREFPETLYKVIYGIPETWLSLISQTTRLANVMETFRNARGSISNLNFEAWDTLQRRSVRLEYMICSLNRSQSGNSDHSYEASRPDRHMFRALTAALVIFFYRRIYRVHPHLLEHHVDDVIVELEKFRAALQPDEPIGLGSIWPAFIAGCEAMDSGRRNAIIQWLDRSYAHCRFTPFSTAKTIMTAVWHKQDECLAVRGQLITTWIDIASQERIWPILC</sequence>
<dbReference type="InterPro" id="IPR050675">
    <property type="entry name" value="OAF3"/>
</dbReference>
<organism evidence="6 7">
    <name type="scientific">Aspergillus sclerotialis</name>
    <dbReference type="NCBI Taxonomy" id="2070753"/>
    <lineage>
        <taxon>Eukaryota</taxon>
        <taxon>Fungi</taxon>
        <taxon>Dikarya</taxon>
        <taxon>Ascomycota</taxon>
        <taxon>Pezizomycotina</taxon>
        <taxon>Eurotiomycetes</taxon>
        <taxon>Eurotiomycetidae</taxon>
        <taxon>Eurotiales</taxon>
        <taxon>Aspergillaceae</taxon>
        <taxon>Aspergillus</taxon>
        <taxon>Aspergillus subgen. Polypaecilum</taxon>
    </lineage>
</organism>
<keyword evidence="3" id="KW-0804">Transcription</keyword>
<gene>
    <name evidence="6" type="ORF">PHISCL_08076</name>
</gene>
<keyword evidence="1" id="KW-0805">Transcription regulation</keyword>
<dbReference type="GO" id="GO:0008270">
    <property type="term" value="F:zinc ion binding"/>
    <property type="evidence" value="ECO:0007669"/>
    <property type="project" value="InterPro"/>
</dbReference>
<keyword evidence="4" id="KW-0539">Nucleus</keyword>
<dbReference type="InterPro" id="IPR036864">
    <property type="entry name" value="Zn2-C6_fun-type_DNA-bd_sf"/>
</dbReference>
<evidence type="ECO:0000259" key="5">
    <source>
        <dbReference type="PROSITE" id="PS50048"/>
    </source>
</evidence>
<dbReference type="PROSITE" id="PS50048">
    <property type="entry name" value="ZN2_CY6_FUNGAL_2"/>
    <property type="match status" value="1"/>
</dbReference>
<evidence type="ECO:0000256" key="3">
    <source>
        <dbReference type="ARBA" id="ARBA00023163"/>
    </source>
</evidence>
<accession>A0A3A2Z9I7</accession>
<evidence type="ECO:0000313" key="7">
    <source>
        <dbReference type="Proteomes" id="UP000266188"/>
    </source>
</evidence>
<evidence type="ECO:0000313" key="6">
    <source>
        <dbReference type="EMBL" id="RJE19586.1"/>
    </source>
</evidence>
<evidence type="ECO:0000256" key="4">
    <source>
        <dbReference type="ARBA" id="ARBA00023242"/>
    </source>
</evidence>
<dbReference type="Proteomes" id="UP000266188">
    <property type="component" value="Unassembled WGS sequence"/>
</dbReference>
<dbReference type="Pfam" id="PF11951">
    <property type="entry name" value="Fungal_trans_2"/>
    <property type="match status" value="1"/>
</dbReference>
<dbReference type="SMART" id="SM00066">
    <property type="entry name" value="GAL4"/>
    <property type="match status" value="1"/>
</dbReference>